<dbReference type="Proteomes" id="UP001209878">
    <property type="component" value="Unassembled WGS sequence"/>
</dbReference>
<organism evidence="2 3">
    <name type="scientific">Ridgeia piscesae</name>
    <name type="common">Tubeworm</name>
    <dbReference type="NCBI Taxonomy" id="27915"/>
    <lineage>
        <taxon>Eukaryota</taxon>
        <taxon>Metazoa</taxon>
        <taxon>Spiralia</taxon>
        <taxon>Lophotrochozoa</taxon>
        <taxon>Annelida</taxon>
        <taxon>Polychaeta</taxon>
        <taxon>Sedentaria</taxon>
        <taxon>Canalipalpata</taxon>
        <taxon>Sabellida</taxon>
        <taxon>Siboglinidae</taxon>
        <taxon>Ridgeia</taxon>
    </lineage>
</organism>
<dbReference type="EMBL" id="JAODUO010000010">
    <property type="protein sequence ID" value="KAK2193593.1"/>
    <property type="molecule type" value="Genomic_DNA"/>
</dbReference>
<feature type="domain" description="DUF5641" evidence="1">
    <location>
        <begin position="61"/>
        <end position="155"/>
    </location>
</feature>
<proteinExistence type="predicted"/>
<dbReference type="AlphaFoldDB" id="A0AAD9PF15"/>
<keyword evidence="3" id="KW-1185">Reference proteome</keyword>
<reference evidence="2" key="1">
    <citation type="journal article" date="2023" name="Mol. Biol. Evol.">
        <title>Third-Generation Sequencing Reveals the Adaptive Role of the Epigenome in Three Deep-Sea Polychaetes.</title>
        <authorList>
            <person name="Perez M."/>
            <person name="Aroh O."/>
            <person name="Sun Y."/>
            <person name="Lan Y."/>
            <person name="Juniper S.K."/>
            <person name="Young C.R."/>
            <person name="Angers B."/>
            <person name="Qian P.Y."/>
        </authorList>
    </citation>
    <scope>NUCLEOTIDE SEQUENCE</scope>
    <source>
        <strain evidence="2">R07B-5</strain>
    </source>
</reference>
<name>A0AAD9PF15_RIDPI</name>
<comment type="caution">
    <text evidence="2">The sequence shown here is derived from an EMBL/GenBank/DDBJ whole genome shotgun (WGS) entry which is preliminary data.</text>
</comment>
<evidence type="ECO:0000313" key="3">
    <source>
        <dbReference type="Proteomes" id="UP001209878"/>
    </source>
</evidence>
<protein>
    <recommendedName>
        <fullName evidence="1">DUF5641 domain-containing protein</fullName>
    </recommendedName>
</protein>
<sequence>MTDVSLGGDVSINSRPLFPDGPDCVGSPAITGNDLLHPFRQPTVPQPEVEDRPNPRDIAKALQQRVHVFWETWLRYMPPHLTARSKCFHPRQNLEVGDLVLLLQPGLKGGVAPRALWQCAVVSDVHPGDDGLVRKAIVRTADASCKSRPIHKMCLIATSGERKHGFRCVKGDV</sequence>
<gene>
    <name evidence="2" type="ORF">NP493_11g06017</name>
</gene>
<evidence type="ECO:0000313" key="2">
    <source>
        <dbReference type="EMBL" id="KAK2193593.1"/>
    </source>
</evidence>
<dbReference type="InterPro" id="IPR040676">
    <property type="entry name" value="DUF5641"/>
</dbReference>
<evidence type="ECO:0000259" key="1">
    <source>
        <dbReference type="Pfam" id="PF18701"/>
    </source>
</evidence>
<dbReference type="PANTHER" id="PTHR47331">
    <property type="entry name" value="PHD-TYPE DOMAIN-CONTAINING PROTEIN"/>
    <property type="match status" value="1"/>
</dbReference>
<dbReference type="Pfam" id="PF18701">
    <property type="entry name" value="DUF5641"/>
    <property type="match status" value="1"/>
</dbReference>
<accession>A0AAD9PF15</accession>